<keyword evidence="2" id="KW-0503">Monooxygenase</keyword>
<dbReference type="PROSITE" id="PS51725">
    <property type="entry name" value="ABM"/>
    <property type="match status" value="1"/>
</dbReference>
<dbReference type="PANTHER" id="PTHR33336">
    <property type="entry name" value="QUINOL MONOOXYGENASE YGIN-RELATED"/>
    <property type="match status" value="1"/>
</dbReference>
<dbReference type="EMBL" id="CP121196">
    <property type="protein sequence ID" value="XBH18432.1"/>
    <property type="molecule type" value="Genomic_DNA"/>
</dbReference>
<proteinExistence type="predicted"/>
<gene>
    <name evidence="2" type="ORF">P8935_03640</name>
</gene>
<organism evidence="2">
    <name type="scientific">Telmatobacter sp. DSM 110680</name>
    <dbReference type="NCBI Taxonomy" id="3036704"/>
    <lineage>
        <taxon>Bacteria</taxon>
        <taxon>Pseudomonadati</taxon>
        <taxon>Acidobacteriota</taxon>
        <taxon>Terriglobia</taxon>
        <taxon>Terriglobales</taxon>
        <taxon>Acidobacteriaceae</taxon>
        <taxon>Telmatobacter</taxon>
    </lineage>
</organism>
<sequence length="95" mass="10936">MISFTVRMRFAQEDRAEIAEILEALTAASRQEPGCVSYIPHWVQGDTCTVLIYEQYKDQKAEEAHRQSAHFKKYAVAGLYQKMLERNREDLAALA</sequence>
<feature type="domain" description="ABM" evidence="1">
    <location>
        <begin position="2"/>
        <end position="91"/>
    </location>
</feature>
<evidence type="ECO:0000259" key="1">
    <source>
        <dbReference type="PROSITE" id="PS51725"/>
    </source>
</evidence>
<dbReference type="InterPro" id="IPR011008">
    <property type="entry name" value="Dimeric_a/b-barrel"/>
</dbReference>
<evidence type="ECO:0000313" key="2">
    <source>
        <dbReference type="EMBL" id="XBH18432.1"/>
    </source>
</evidence>
<accession>A0AAU7DMB2</accession>
<dbReference type="InterPro" id="IPR007138">
    <property type="entry name" value="ABM_dom"/>
</dbReference>
<dbReference type="SUPFAM" id="SSF54909">
    <property type="entry name" value="Dimeric alpha+beta barrel"/>
    <property type="match status" value="1"/>
</dbReference>
<reference evidence="2" key="1">
    <citation type="submission" date="2023-03" db="EMBL/GenBank/DDBJ databases">
        <title>Edaphobacter sp.</title>
        <authorList>
            <person name="Huber K.J."/>
            <person name="Papendorf J."/>
            <person name="Pilke C."/>
            <person name="Bunk B."/>
            <person name="Sproeer C."/>
            <person name="Pester M."/>
        </authorList>
    </citation>
    <scope>NUCLEOTIDE SEQUENCE</scope>
    <source>
        <strain evidence="2">DSM 110680</strain>
    </source>
</reference>
<dbReference type="Gene3D" id="3.30.70.100">
    <property type="match status" value="1"/>
</dbReference>
<dbReference type="RefSeq" id="WP_348263657.1">
    <property type="nucleotide sequence ID" value="NZ_CP121196.1"/>
</dbReference>
<dbReference type="Pfam" id="PF03992">
    <property type="entry name" value="ABM"/>
    <property type="match status" value="1"/>
</dbReference>
<name>A0AAU7DMB2_9BACT</name>
<keyword evidence="2" id="KW-0560">Oxidoreductase</keyword>
<dbReference type="EC" id="1.-.-.-" evidence="2"/>
<dbReference type="AlphaFoldDB" id="A0AAU7DMB2"/>
<dbReference type="InterPro" id="IPR050744">
    <property type="entry name" value="AI-2_Isomerase_LsrG"/>
</dbReference>
<dbReference type="GO" id="GO:0004497">
    <property type="term" value="F:monooxygenase activity"/>
    <property type="evidence" value="ECO:0007669"/>
    <property type="project" value="UniProtKB-KW"/>
</dbReference>
<dbReference type="PANTHER" id="PTHR33336:SF3">
    <property type="entry name" value="ABM DOMAIN-CONTAINING PROTEIN"/>
    <property type="match status" value="1"/>
</dbReference>
<protein>
    <submittedName>
        <fullName evidence="2">Quinol monooxygenase</fullName>
        <ecNumber evidence="2">1.-.-.-</ecNumber>
    </submittedName>
</protein>